<evidence type="ECO:0000256" key="4">
    <source>
        <dbReference type="ARBA" id="ARBA00022692"/>
    </source>
</evidence>
<dbReference type="InterPro" id="IPR036259">
    <property type="entry name" value="MFS_trans_sf"/>
</dbReference>
<feature type="transmembrane region" description="Helical" evidence="9">
    <location>
        <begin position="480"/>
        <end position="503"/>
    </location>
</feature>
<comment type="caution">
    <text evidence="11">The sequence shown here is derived from an EMBL/GenBank/DDBJ whole genome shotgun (WGS) entry which is preliminary data.</text>
</comment>
<dbReference type="PROSITE" id="PS50850">
    <property type="entry name" value="MFS"/>
    <property type="match status" value="1"/>
</dbReference>
<name>A0A9P4XHE5_9HYPO</name>
<evidence type="ECO:0000256" key="2">
    <source>
        <dbReference type="ARBA" id="ARBA00022448"/>
    </source>
</evidence>
<dbReference type="SUPFAM" id="SSF103473">
    <property type="entry name" value="MFS general substrate transporter"/>
    <property type="match status" value="1"/>
</dbReference>
<evidence type="ECO:0000256" key="7">
    <source>
        <dbReference type="ARBA" id="ARBA00038459"/>
    </source>
</evidence>
<feature type="transmembrane region" description="Helical" evidence="9">
    <location>
        <begin position="450"/>
        <end position="473"/>
    </location>
</feature>
<feature type="transmembrane region" description="Helical" evidence="9">
    <location>
        <begin position="110"/>
        <end position="129"/>
    </location>
</feature>
<feature type="transmembrane region" description="Helical" evidence="9">
    <location>
        <begin position="345"/>
        <end position="369"/>
    </location>
</feature>
<comment type="subcellular location">
    <subcellularLocation>
        <location evidence="1">Cell membrane</location>
        <topology evidence="1">Multi-pass membrane protein</topology>
    </subcellularLocation>
</comment>
<dbReference type="Gene3D" id="1.20.1250.20">
    <property type="entry name" value="MFS general substrate transporter like domains"/>
    <property type="match status" value="1"/>
</dbReference>
<evidence type="ECO:0000256" key="5">
    <source>
        <dbReference type="ARBA" id="ARBA00022989"/>
    </source>
</evidence>
<evidence type="ECO:0000256" key="6">
    <source>
        <dbReference type="ARBA" id="ARBA00023136"/>
    </source>
</evidence>
<feature type="compositionally biased region" description="Basic and acidic residues" evidence="8">
    <location>
        <begin position="1"/>
        <end position="24"/>
    </location>
</feature>
<dbReference type="AlphaFoldDB" id="A0A9P4XHE5"/>
<dbReference type="GO" id="GO:0022857">
    <property type="term" value="F:transmembrane transporter activity"/>
    <property type="evidence" value="ECO:0007669"/>
    <property type="project" value="InterPro"/>
</dbReference>
<evidence type="ECO:0000259" key="10">
    <source>
        <dbReference type="PROSITE" id="PS50850"/>
    </source>
</evidence>
<evidence type="ECO:0000256" key="9">
    <source>
        <dbReference type="SAM" id="Phobius"/>
    </source>
</evidence>
<keyword evidence="6 9" id="KW-0472">Membrane</keyword>
<comment type="similarity">
    <text evidence="7">Belongs to the major facilitator superfamily. DHA1 family. Polyamines/proton antiporter (TC 2.A.1.2.16) subfamily.</text>
</comment>
<feature type="transmembrane region" description="Helical" evidence="9">
    <location>
        <begin position="515"/>
        <end position="537"/>
    </location>
</feature>
<dbReference type="FunFam" id="1.20.1250.20:FF:000266">
    <property type="entry name" value="MFS multidrug transporter, putative"/>
    <property type="match status" value="1"/>
</dbReference>
<feature type="compositionally biased region" description="Low complexity" evidence="8">
    <location>
        <begin position="30"/>
        <end position="39"/>
    </location>
</feature>
<accession>A0A9P4XHE5</accession>
<feature type="region of interest" description="Disordered" evidence="8">
    <location>
        <begin position="578"/>
        <end position="611"/>
    </location>
</feature>
<dbReference type="CDD" id="cd17323">
    <property type="entry name" value="MFS_Tpo1_MDR_like"/>
    <property type="match status" value="1"/>
</dbReference>
<keyword evidence="4 9" id="KW-0812">Transmembrane</keyword>
<sequence length="611" mass="66168">MADEKPSLPMADEKPSVPEREQEQMPHPPSSSSASASSATVTTPDHDVESQHQAITSEKVSHWRVLLDQTGVTQEVLEYNYGGQGTAEAPYLVEFIPGDKWNPMAFKDSFKWTITLIQASATLSVSFASSAYSGGVSEIIREFNISTEVAILGVSLFVMGFAIGPLLWAPLSELYGRQKTFFISYMCLAAFSAGAAGSNSMATLIILRFFAGAFGSSPLTNAGGVIADLFQAKQRGIAFSIFAMAPFLGPALGPIAGGFLGESKGWRWVEGLIAIFTGVVWIASTLAYPETYAPVLLRQRAAALSKKTGKVYISKLEEGQPPKTIGNQLKVSLLRPWQLLFKEPIVLLISLYMAIIYGTLYMCFAAFPIVFQQGRGWSPGIGGLAFLGIAIGMTVSTIGSVFDNNRYIKTAARSPDGNAAPEARLPPAILGSILIPVGLFWFAWTNGPSVHWIVSIIGSIFFAAGIVLVFLSLMNYLVDAYVIFAASALAASSVLRSLFGAAFPLFTTYMYQNLGIHWASSIPAFLALACVPFPFLFWKYGDKIRARCQYAAEAAAVLARIRAKNVVVTEEQAVAEVKEHERERRESLALQREASRASRASRAASHKARDN</sequence>
<dbReference type="InterPro" id="IPR011701">
    <property type="entry name" value="MFS"/>
</dbReference>
<dbReference type="Proteomes" id="UP000801864">
    <property type="component" value="Unassembled WGS sequence"/>
</dbReference>
<feature type="transmembrane region" description="Helical" evidence="9">
    <location>
        <begin position="381"/>
        <end position="402"/>
    </location>
</feature>
<feature type="compositionally biased region" description="Basic and acidic residues" evidence="8">
    <location>
        <begin position="578"/>
        <end position="587"/>
    </location>
</feature>
<feature type="transmembrane region" description="Helical" evidence="9">
    <location>
        <begin position="266"/>
        <end position="288"/>
    </location>
</feature>
<evidence type="ECO:0000256" key="3">
    <source>
        <dbReference type="ARBA" id="ARBA00022475"/>
    </source>
</evidence>
<reference evidence="11 12" key="1">
    <citation type="submission" date="2018-06" db="EMBL/GenBank/DDBJ databases">
        <title>Genome analysis of cellulolytic fungus Trichoderma lentiforme CFAM-422.</title>
        <authorList>
            <person name="Steindorff A.S."/>
            <person name="Formighieri E.F."/>
            <person name="Midorikawa G.E.O."/>
            <person name="Tamietti M.S."/>
            <person name="Ramos E.Z."/>
            <person name="Silva A.S."/>
            <person name="Bon E.P.S."/>
            <person name="Mendes T.D."/>
            <person name="Damaso M.C.T."/>
            <person name="Favaro L.C.L."/>
        </authorList>
    </citation>
    <scope>NUCLEOTIDE SEQUENCE [LARGE SCALE GENOMIC DNA]</scope>
    <source>
        <strain evidence="11 12">CFAM-422</strain>
    </source>
</reference>
<feature type="compositionally biased region" description="Low complexity" evidence="8">
    <location>
        <begin position="588"/>
        <end position="603"/>
    </location>
</feature>
<evidence type="ECO:0000256" key="8">
    <source>
        <dbReference type="SAM" id="MobiDB-lite"/>
    </source>
</evidence>
<keyword evidence="5 9" id="KW-1133">Transmembrane helix</keyword>
<dbReference type="Pfam" id="PF07690">
    <property type="entry name" value="MFS_1"/>
    <property type="match status" value="1"/>
</dbReference>
<evidence type="ECO:0000256" key="1">
    <source>
        <dbReference type="ARBA" id="ARBA00004651"/>
    </source>
</evidence>
<organism evidence="11 12">
    <name type="scientific">Trichoderma lentiforme</name>
    <dbReference type="NCBI Taxonomy" id="1567552"/>
    <lineage>
        <taxon>Eukaryota</taxon>
        <taxon>Fungi</taxon>
        <taxon>Dikarya</taxon>
        <taxon>Ascomycota</taxon>
        <taxon>Pezizomycotina</taxon>
        <taxon>Sordariomycetes</taxon>
        <taxon>Hypocreomycetidae</taxon>
        <taxon>Hypocreales</taxon>
        <taxon>Hypocreaceae</taxon>
        <taxon>Trichoderma</taxon>
    </lineage>
</organism>
<protein>
    <recommendedName>
        <fullName evidence="10">Major facilitator superfamily (MFS) profile domain-containing protein</fullName>
    </recommendedName>
</protein>
<feature type="domain" description="Major facilitator superfamily (MFS) profile" evidence="10">
    <location>
        <begin position="114"/>
        <end position="542"/>
    </location>
</feature>
<keyword evidence="3" id="KW-1003">Cell membrane</keyword>
<dbReference type="PANTHER" id="PTHR23502">
    <property type="entry name" value="MAJOR FACILITATOR SUPERFAMILY"/>
    <property type="match status" value="1"/>
</dbReference>
<keyword evidence="12" id="KW-1185">Reference proteome</keyword>
<keyword evidence="2" id="KW-0813">Transport</keyword>
<dbReference type="PANTHER" id="PTHR23502:SF186">
    <property type="entry name" value="MAJOR FACILITATOR SUPERFAMILY (MFS) PROFILE DOMAIN-CONTAINING PROTEIN"/>
    <property type="match status" value="1"/>
</dbReference>
<evidence type="ECO:0000313" key="11">
    <source>
        <dbReference type="EMBL" id="KAF3071903.1"/>
    </source>
</evidence>
<dbReference type="GO" id="GO:0005886">
    <property type="term" value="C:plasma membrane"/>
    <property type="evidence" value="ECO:0007669"/>
    <property type="project" value="UniProtKB-SubCell"/>
</dbReference>
<proteinExistence type="inferred from homology"/>
<gene>
    <name evidence="11" type="ORF">CFAM422_006003</name>
</gene>
<feature type="transmembrane region" description="Helical" evidence="9">
    <location>
        <begin position="205"/>
        <end position="230"/>
    </location>
</feature>
<dbReference type="EMBL" id="QLNT01000009">
    <property type="protein sequence ID" value="KAF3071903.1"/>
    <property type="molecule type" value="Genomic_DNA"/>
</dbReference>
<feature type="transmembrane region" description="Helical" evidence="9">
    <location>
        <begin position="237"/>
        <end position="260"/>
    </location>
</feature>
<feature type="region of interest" description="Disordered" evidence="8">
    <location>
        <begin position="1"/>
        <end position="54"/>
    </location>
</feature>
<feature type="transmembrane region" description="Helical" evidence="9">
    <location>
        <begin position="423"/>
        <end position="444"/>
    </location>
</feature>
<dbReference type="InterPro" id="IPR020846">
    <property type="entry name" value="MFS_dom"/>
</dbReference>
<feature type="transmembrane region" description="Helical" evidence="9">
    <location>
        <begin position="149"/>
        <end position="169"/>
    </location>
</feature>
<evidence type="ECO:0000313" key="12">
    <source>
        <dbReference type="Proteomes" id="UP000801864"/>
    </source>
</evidence>